<accession>A0ABU9DEP3</accession>
<sequence length="179" mass="19693">MNIRPMPVLLSLVISAGLLFGGYFAYQSYAMESPLQKVVSGIQGVELVSTHLSAEAVDVQVKLTAGKSLREVYQQVQNEGRQVIGSRELRLKVAGEPSPKLNEWWSSTLFEVAQAMDTKQYAQIPVTLQARTAADPASGIRAVSEMDDRFVYITITDGQASKYVMLSRTPVKVGVWPNE</sequence>
<dbReference type="RefSeq" id="WP_341414401.1">
    <property type="nucleotide sequence ID" value="NZ_JBBPCC010000002.1"/>
</dbReference>
<dbReference type="EMBL" id="JBBPCC010000002">
    <property type="protein sequence ID" value="MEK8127352.1"/>
    <property type="molecule type" value="Genomic_DNA"/>
</dbReference>
<comment type="caution">
    <text evidence="1">The sequence shown here is derived from an EMBL/GenBank/DDBJ whole genome shotgun (WGS) entry which is preliminary data.</text>
</comment>
<reference evidence="1 2" key="1">
    <citation type="submission" date="2024-04" db="EMBL/GenBank/DDBJ databases">
        <title>draft genome sequnece of Paenibacillus filicis.</title>
        <authorList>
            <person name="Kim D.-U."/>
        </authorList>
    </citation>
    <scope>NUCLEOTIDE SEQUENCE [LARGE SCALE GENOMIC DNA]</scope>
    <source>
        <strain evidence="1 2">KACC14197</strain>
    </source>
</reference>
<keyword evidence="2" id="KW-1185">Reference proteome</keyword>
<gene>
    <name evidence="1" type="ORF">WMW72_05430</name>
</gene>
<protein>
    <submittedName>
        <fullName evidence="1">Uncharacterized protein</fullName>
    </submittedName>
</protein>
<name>A0ABU9DEP3_9BACL</name>
<proteinExistence type="predicted"/>
<organism evidence="1 2">
    <name type="scientific">Paenibacillus filicis</name>
    <dbReference type="NCBI Taxonomy" id="669464"/>
    <lineage>
        <taxon>Bacteria</taxon>
        <taxon>Bacillati</taxon>
        <taxon>Bacillota</taxon>
        <taxon>Bacilli</taxon>
        <taxon>Bacillales</taxon>
        <taxon>Paenibacillaceae</taxon>
        <taxon>Paenibacillus</taxon>
    </lineage>
</organism>
<evidence type="ECO:0000313" key="2">
    <source>
        <dbReference type="Proteomes" id="UP001469365"/>
    </source>
</evidence>
<dbReference type="Proteomes" id="UP001469365">
    <property type="component" value="Unassembled WGS sequence"/>
</dbReference>
<evidence type="ECO:0000313" key="1">
    <source>
        <dbReference type="EMBL" id="MEK8127352.1"/>
    </source>
</evidence>